<dbReference type="EMBL" id="LRQE01000022">
    <property type="protein sequence ID" value="KXA30925.1"/>
    <property type="molecule type" value="Genomic_DNA"/>
</dbReference>
<name>A0A133PQK5_9FIRM</name>
<dbReference type="Proteomes" id="UP000070174">
    <property type="component" value="Unassembled WGS sequence"/>
</dbReference>
<organism evidence="1">
    <name type="scientific">Peptoniphilus harei</name>
    <dbReference type="NCBI Taxonomy" id="54005"/>
    <lineage>
        <taxon>Bacteria</taxon>
        <taxon>Bacillati</taxon>
        <taxon>Bacillota</taxon>
        <taxon>Tissierellia</taxon>
        <taxon>Tissierellales</taxon>
        <taxon>Peptoniphilaceae</taxon>
        <taxon>Peptoniphilus</taxon>
    </lineage>
</organism>
<comment type="caution">
    <text evidence="1">The sequence shown here is derived from an EMBL/GenBank/DDBJ whole genome shotgun (WGS) entry which is preliminary data.</text>
</comment>
<dbReference type="RefSeq" id="WP_060799922.1">
    <property type="nucleotide sequence ID" value="NZ_KQ957096.1"/>
</dbReference>
<sequence>MATAIDNFLMEIEEDLKNFRNGDAVRTTGRAENFLLDHADEIEKESEEIFDLAFDVQTEFAELQSGADNRKRLAEIRRLYKEIKSIQESIED</sequence>
<evidence type="ECO:0000313" key="1">
    <source>
        <dbReference type="EMBL" id="KXA30925.1"/>
    </source>
</evidence>
<evidence type="ECO:0000313" key="2">
    <source>
        <dbReference type="Proteomes" id="UP000070174"/>
    </source>
</evidence>
<accession>A0A133PQK5</accession>
<dbReference type="PATRIC" id="fig|54005.3.peg.693"/>
<reference evidence="1 2" key="1">
    <citation type="submission" date="2016-01" db="EMBL/GenBank/DDBJ databases">
        <authorList>
            <person name="Oliw E.H."/>
        </authorList>
    </citation>
    <scope>NUCLEOTIDE SEQUENCE [LARGE SCALE GENOMIC DNA]</scope>
    <source>
        <strain evidence="1 2">CMW7756A</strain>
    </source>
</reference>
<protein>
    <submittedName>
        <fullName evidence="1">Uncharacterized protein</fullName>
    </submittedName>
</protein>
<gene>
    <name evidence="1" type="ORF">HMPREF3229_00705</name>
</gene>
<proteinExistence type="predicted"/>
<dbReference type="AlphaFoldDB" id="A0A133PQK5"/>